<evidence type="ECO:0000313" key="2">
    <source>
        <dbReference type="EMBL" id="SHL82739.1"/>
    </source>
</evidence>
<gene>
    <name evidence="2" type="ORF">SAMN05443432_10353</name>
</gene>
<keyword evidence="1" id="KW-1133">Transmembrane helix</keyword>
<keyword evidence="1" id="KW-0472">Membrane</keyword>
<reference evidence="2 3" key="1">
    <citation type="submission" date="2016-11" db="EMBL/GenBank/DDBJ databases">
        <authorList>
            <person name="Varghese N."/>
            <person name="Submissions S."/>
        </authorList>
    </citation>
    <scope>NUCLEOTIDE SEQUENCE [LARGE SCALE GENOMIC DNA]</scope>
    <source>
        <strain evidence="2 3">DSM 28249</strain>
    </source>
</reference>
<organism evidence="2 3">
    <name type="scientific">Roseovarius litoreus</name>
    <dbReference type="NCBI Taxonomy" id="1155722"/>
    <lineage>
        <taxon>Bacteria</taxon>
        <taxon>Pseudomonadati</taxon>
        <taxon>Pseudomonadota</taxon>
        <taxon>Alphaproteobacteria</taxon>
        <taxon>Rhodobacterales</taxon>
        <taxon>Roseobacteraceae</taxon>
        <taxon>Roseovarius</taxon>
    </lineage>
</organism>
<dbReference type="Proteomes" id="UP000322545">
    <property type="component" value="Unassembled WGS sequence"/>
</dbReference>
<evidence type="ECO:0000256" key="1">
    <source>
        <dbReference type="SAM" id="Phobius"/>
    </source>
</evidence>
<feature type="transmembrane region" description="Helical" evidence="1">
    <location>
        <begin position="20"/>
        <end position="50"/>
    </location>
</feature>
<keyword evidence="3" id="KW-1185">Reference proteome</keyword>
<proteinExistence type="predicted"/>
<name>A0A1M7DU91_9RHOB</name>
<accession>A0A1M7DU91</accession>
<evidence type="ECO:0000313" key="3">
    <source>
        <dbReference type="Proteomes" id="UP000322545"/>
    </source>
</evidence>
<protein>
    <submittedName>
        <fullName evidence="2">Uncharacterized protein</fullName>
    </submittedName>
</protein>
<dbReference type="EMBL" id="FRCB01000003">
    <property type="protein sequence ID" value="SHL82739.1"/>
    <property type="molecule type" value="Genomic_DNA"/>
</dbReference>
<sequence length="53" mass="5834">MPEAPNYTVPALIMGLVNLLWIFMALWAAFGLPAVFAVGYGLNLLITWIARRG</sequence>
<dbReference type="AlphaFoldDB" id="A0A1M7DU91"/>
<keyword evidence="1" id="KW-0812">Transmembrane</keyword>